<feature type="transmembrane region" description="Helical" evidence="1">
    <location>
        <begin position="21"/>
        <end position="42"/>
    </location>
</feature>
<dbReference type="OrthoDB" id="2965073at2"/>
<name>A0A1H8JYB4_9BACI</name>
<evidence type="ECO:0000313" key="2">
    <source>
        <dbReference type="EMBL" id="SEN85246.1"/>
    </source>
</evidence>
<sequence length="241" mass="27802">MDHWKQAFWLVKFELKKSITAIGLLLLMAISASYFFSEFYVFYRDTGIIFYELAFLMVFGIAAIWAKPKEFQYQKINDETWGLPLFMTLSQLPIKREALINSRFLIYYFYSIPLHLLILISVYTLTPALRESMDIPSFLVFSLIWLSFGVSVGSIFPAVDAGDYITLLKSTIQTIPLFFGIVVALVLIQMGTENGIVAWTMIAATEWPFQSIVGSVLIVRLSTVFWKRKMKQKIQKVDYFS</sequence>
<feature type="transmembrane region" description="Helical" evidence="1">
    <location>
        <begin position="138"/>
        <end position="159"/>
    </location>
</feature>
<feature type="transmembrane region" description="Helical" evidence="1">
    <location>
        <begin position="105"/>
        <end position="126"/>
    </location>
</feature>
<feature type="transmembrane region" description="Helical" evidence="1">
    <location>
        <begin position="48"/>
        <end position="66"/>
    </location>
</feature>
<dbReference type="AlphaFoldDB" id="A0A1H8JYB4"/>
<feature type="transmembrane region" description="Helical" evidence="1">
    <location>
        <begin position="171"/>
        <end position="188"/>
    </location>
</feature>
<evidence type="ECO:0000256" key="1">
    <source>
        <dbReference type="SAM" id="Phobius"/>
    </source>
</evidence>
<keyword evidence="1" id="KW-0472">Membrane</keyword>
<accession>A0A1H8JYB4</accession>
<evidence type="ECO:0008006" key="4">
    <source>
        <dbReference type="Google" id="ProtNLM"/>
    </source>
</evidence>
<keyword evidence="1" id="KW-0812">Transmembrane</keyword>
<dbReference type="EMBL" id="FOBW01000023">
    <property type="protein sequence ID" value="SEN85246.1"/>
    <property type="molecule type" value="Genomic_DNA"/>
</dbReference>
<feature type="transmembrane region" description="Helical" evidence="1">
    <location>
        <begin position="208"/>
        <end position="226"/>
    </location>
</feature>
<protein>
    <recommendedName>
        <fullName evidence="4">ABC-2 type transport system permease protein</fullName>
    </recommendedName>
</protein>
<keyword evidence="1" id="KW-1133">Transmembrane helix</keyword>
<dbReference type="RefSeq" id="WP_090750106.1">
    <property type="nucleotide sequence ID" value="NZ_FOBW01000023.1"/>
</dbReference>
<gene>
    <name evidence="2" type="ORF">SAMN05192533_12320</name>
</gene>
<proteinExistence type="predicted"/>
<keyword evidence="3" id="KW-1185">Reference proteome</keyword>
<dbReference type="STRING" id="930146.SAMN05192533_12320"/>
<organism evidence="2 3">
    <name type="scientific">Mesobacillus persicus</name>
    <dbReference type="NCBI Taxonomy" id="930146"/>
    <lineage>
        <taxon>Bacteria</taxon>
        <taxon>Bacillati</taxon>
        <taxon>Bacillota</taxon>
        <taxon>Bacilli</taxon>
        <taxon>Bacillales</taxon>
        <taxon>Bacillaceae</taxon>
        <taxon>Mesobacillus</taxon>
    </lineage>
</organism>
<dbReference type="Proteomes" id="UP000198553">
    <property type="component" value="Unassembled WGS sequence"/>
</dbReference>
<evidence type="ECO:0000313" key="3">
    <source>
        <dbReference type="Proteomes" id="UP000198553"/>
    </source>
</evidence>
<reference evidence="3" key="1">
    <citation type="submission" date="2016-10" db="EMBL/GenBank/DDBJ databases">
        <authorList>
            <person name="Varghese N."/>
            <person name="Submissions S."/>
        </authorList>
    </citation>
    <scope>NUCLEOTIDE SEQUENCE [LARGE SCALE GENOMIC DNA]</scope>
    <source>
        <strain evidence="3">B48,IBRC-M 10115,DSM 25386,CECT 8001</strain>
    </source>
</reference>